<accession>A0ACC0XPT3</accession>
<sequence>MASKAAVTSTAFLLFNTLLISLIPSSLATGTCPVSVTALVSACVNFGYFKPRPTCCSLLNGLAQVDVGA</sequence>
<gene>
    <name evidence="1" type="ORF">Pint_31384</name>
</gene>
<reference evidence="2" key="1">
    <citation type="journal article" date="2023" name="G3 (Bethesda)">
        <title>Genome assembly and association tests identify interacting loci associated with vigor, precocity, and sex in interspecific pistachio rootstocks.</title>
        <authorList>
            <person name="Palmer W."/>
            <person name="Jacygrad E."/>
            <person name="Sagayaradj S."/>
            <person name="Cavanaugh K."/>
            <person name="Han R."/>
            <person name="Bertier L."/>
            <person name="Beede B."/>
            <person name="Kafkas S."/>
            <person name="Golino D."/>
            <person name="Preece J."/>
            <person name="Michelmore R."/>
        </authorList>
    </citation>
    <scope>NUCLEOTIDE SEQUENCE [LARGE SCALE GENOMIC DNA]</scope>
</reference>
<evidence type="ECO:0000313" key="2">
    <source>
        <dbReference type="Proteomes" id="UP001163603"/>
    </source>
</evidence>
<protein>
    <submittedName>
        <fullName evidence="1">Uncharacterized protein</fullName>
    </submittedName>
</protein>
<evidence type="ECO:0000313" key="1">
    <source>
        <dbReference type="EMBL" id="KAJ0021255.1"/>
    </source>
</evidence>
<keyword evidence="2" id="KW-1185">Reference proteome</keyword>
<name>A0ACC0XPT3_9ROSI</name>
<comment type="caution">
    <text evidence="1">The sequence shown here is derived from an EMBL/GenBank/DDBJ whole genome shotgun (WGS) entry which is preliminary data.</text>
</comment>
<dbReference type="EMBL" id="CM047746">
    <property type="protein sequence ID" value="KAJ0021255.1"/>
    <property type="molecule type" value="Genomic_DNA"/>
</dbReference>
<proteinExistence type="predicted"/>
<organism evidence="1 2">
    <name type="scientific">Pistacia integerrima</name>
    <dbReference type="NCBI Taxonomy" id="434235"/>
    <lineage>
        <taxon>Eukaryota</taxon>
        <taxon>Viridiplantae</taxon>
        <taxon>Streptophyta</taxon>
        <taxon>Embryophyta</taxon>
        <taxon>Tracheophyta</taxon>
        <taxon>Spermatophyta</taxon>
        <taxon>Magnoliopsida</taxon>
        <taxon>eudicotyledons</taxon>
        <taxon>Gunneridae</taxon>
        <taxon>Pentapetalae</taxon>
        <taxon>rosids</taxon>
        <taxon>malvids</taxon>
        <taxon>Sapindales</taxon>
        <taxon>Anacardiaceae</taxon>
        <taxon>Pistacia</taxon>
    </lineage>
</organism>
<dbReference type="Proteomes" id="UP001163603">
    <property type="component" value="Chromosome 11"/>
</dbReference>